<feature type="transmembrane region" description="Helical" evidence="2">
    <location>
        <begin position="203"/>
        <end position="220"/>
    </location>
</feature>
<evidence type="ECO:0000256" key="2">
    <source>
        <dbReference type="SAM" id="Phobius"/>
    </source>
</evidence>
<evidence type="ECO:0000256" key="1">
    <source>
        <dbReference type="SAM" id="MobiDB-lite"/>
    </source>
</evidence>
<organism evidence="3 4">
    <name type="scientific">Streptomyces halobius</name>
    <dbReference type="NCBI Taxonomy" id="2879846"/>
    <lineage>
        <taxon>Bacteria</taxon>
        <taxon>Bacillati</taxon>
        <taxon>Actinomycetota</taxon>
        <taxon>Actinomycetes</taxon>
        <taxon>Kitasatosporales</taxon>
        <taxon>Streptomycetaceae</taxon>
        <taxon>Streptomyces</taxon>
    </lineage>
</organism>
<feature type="compositionally biased region" description="Basic and acidic residues" evidence="1">
    <location>
        <begin position="42"/>
        <end position="53"/>
    </location>
</feature>
<keyword evidence="2" id="KW-1133">Transmembrane helix</keyword>
<keyword evidence="2" id="KW-0812">Transmembrane</keyword>
<evidence type="ECO:0000313" key="4">
    <source>
        <dbReference type="Proteomes" id="UP000830115"/>
    </source>
</evidence>
<gene>
    <name evidence="3" type="ORF">K9S39_28245</name>
</gene>
<evidence type="ECO:0000313" key="3">
    <source>
        <dbReference type="EMBL" id="UQA95226.1"/>
    </source>
</evidence>
<keyword evidence="2" id="KW-0472">Membrane</keyword>
<feature type="region of interest" description="Disordered" evidence="1">
    <location>
        <begin position="293"/>
        <end position="324"/>
    </location>
</feature>
<feature type="transmembrane region" description="Helical" evidence="2">
    <location>
        <begin position="459"/>
        <end position="476"/>
    </location>
</feature>
<name>A0ABY4MBR4_9ACTN</name>
<dbReference type="InterPro" id="IPR005625">
    <property type="entry name" value="PepSY-ass_TM"/>
</dbReference>
<proteinExistence type="predicted"/>
<sequence length="516" mass="55405">MSTVPEESSRATSAGPTDQPSDTGAFAATATAPHRPSADGSSRPDRSRPDRSRQGVRALLTRLHFYAGVFVAPFLIVAALTGLAYAFAPQLDQLVYGDQLTVEKPEGTPHPLADQVAAARAAHPEGTLDSVITPADPEETTRVVLAVPELGENQRTVFVDPYTNEVKGALTTSFNSTPVTTWLGELHRNLHLGEPGRLYSETAASWLWVIVAAGLVLWLARRRSSRGHPVRRVLMPDRGARGVRRTRGWHATTGLWLAVGLFFLSATGLTWSSYAGARFETVLDKVHARTPELNTSLPSAPAGSGESAGPHGHHGGSASSKKTADPIADIGPVLATAREAGLTGTVKLTPSADEHSAWSVAQNDKVWPVHLDQVAVDADKREVTATNRWSDYPLPAKLTKLGIQAHMGVLFGLANQLLLAATAIGLLFVIAWGYRMWWQRRPTRADRSAPLGKPPVRGAWRRLPLPVLLLGLPVAATIGWAVPVLGVTLLGFLAVDIAIGRIRRYRRSRDIAASTS</sequence>
<protein>
    <submittedName>
        <fullName evidence="3">PepSY domain-containing protein</fullName>
    </submittedName>
</protein>
<reference evidence="3" key="1">
    <citation type="submission" date="2021-10" db="EMBL/GenBank/DDBJ databases">
        <title>Streptomyces nigrumlapis sp.nov.,an antimicrobial producing actinobacterium isolated from Black Gobi rocks.</title>
        <authorList>
            <person name="Wen Y."/>
            <person name="Zhang W."/>
            <person name="Liu X.G."/>
        </authorList>
    </citation>
    <scope>NUCLEOTIDE SEQUENCE</scope>
    <source>
        <strain evidence="3">ST13-2-2</strain>
    </source>
</reference>
<feature type="region of interest" description="Disordered" evidence="1">
    <location>
        <begin position="1"/>
        <end position="53"/>
    </location>
</feature>
<feature type="transmembrane region" description="Helical" evidence="2">
    <location>
        <begin position="63"/>
        <end position="88"/>
    </location>
</feature>
<dbReference type="PANTHER" id="PTHR34219:SF1">
    <property type="entry name" value="PEPSY DOMAIN-CONTAINING PROTEIN"/>
    <property type="match status" value="1"/>
</dbReference>
<dbReference type="RefSeq" id="WP_248866116.1">
    <property type="nucleotide sequence ID" value="NZ_CP086322.1"/>
</dbReference>
<feature type="transmembrane region" description="Helical" evidence="2">
    <location>
        <begin position="482"/>
        <end position="499"/>
    </location>
</feature>
<accession>A0ABY4MBR4</accession>
<dbReference type="PANTHER" id="PTHR34219">
    <property type="entry name" value="IRON-REGULATED INNER MEMBRANE PROTEIN-RELATED"/>
    <property type="match status" value="1"/>
</dbReference>
<dbReference type="Pfam" id="PF03929">
    <property type="entry name" value="PepSY_TM"/>
    <property type="match status" value="1"/>
</dbReference>
<feature type="transmembrane region" description="Helical" evidence="2">
    <location>
        <begin position="254"/>
        <end position="274"/>
    </location>
</feature>
<keyword evidence="4" id="KW-1185">Reference proteome</keyword>
<feature type="compositionally biased region" description="Polar residues" evidence="1">
    <location>
        <begin position="1"/>
        <end position="22"/>
    </location>
</feature>
<feature type="compositionally biased region" description="Low complexity" evidence="1">
    <location>
        <begin position="298"/>
        <end position="320"/>
    </location>
</feature>
<dbReference type="EMBL" id="CP086322">
    <property type="protein sequence ID" value="UQA95226.1"/>
    <property type="molecule type" value="Genomic_DNA"/>
</dbReference>
<feature type="transmembrane region" description="Helical" evidence="2">
    <location>
        <begin position="417"/>
        <end position="438"/>
    </location>
</feature>
<dbReference type="Proteomes" id="UP000830115">
    <property type="component" value="Chromosome"/>
</dbReference>